<dbReference type="PANTHER" id="PTHR12286:SF5">
    <property type="entry name" value="SACCHAROPINE DEHYDROGENASE-LIKE OXIDOREDUCTASE"/>
    <property type="match status" value="1"/>
</dbReference>
<protein>
    <submittedName>
        <fullName evidence="3">Oxidoreductase</fullName>
    </submittedName>
</protein>
<dbReference type="GeneID" id="39853063"/>
<dbReference type="GO" id="GO:0009247">
    <property type="term" value="P:glycolipid biosynthetic process"/>
    <property type="evidence" value="ECO:0007669"/>
    <property type="project" value="TreeGrafter"/>
</dbReference>
<dbReference type="Pfam" id="PF03435">
    <property type="entry name" value="Sacchrp_dh_NADP"/>
    <property type="match status" value="1"/>
</dbReference>
<dbReference type="KEGG" id="nbg:DV706_17450"/>
<proteinExistence type="predicted"/>
<feature type="domain" description="Saccharopine dehydrogenase NADP binding" evidence="2">
    <location>
        <begin position="11"/>
        <end position="142"/>
    </location>
</feature>
<dbReference type="InterPro" id="IPR051276">
    <property type="entry name" value="Saccharopine_DH-like_oxidrdct"/>
</dbReference>
<organism evidence="3 4">
    <name type="scientific">Natronorubrum bangense</name>
    <dbReference type="NCBI Taxonomy" id="61858"/>
    <lineage>
        <taxon>Archaea</taxon>
        <taxon>Methanobacteriati</taxon>
        <taxon>Methanobacteriota</taxon>
        <taxon>Stenosarchaea group</taxon>
        <taxon>Halobacteria</taxon>
        <taxon>Halobacteriales</taxon>
        <taxon>Natrialbaceae</taxon>
        <taxon>Natronorubrum</taxon>
    </lineage>
</organism>
<gene>
    <name evidence="3" type="ORF">DV706_17450</name>
</gene>
<evidence type="ECO:0000313" key="3">
    <source>
        <dbReference type="EMBL" id="QCC56330.1"/>
    </source>
</evidence>
<reference evidence="3 4" key="1">
    <citation type="journal article" date="2019" name="Nat. Commun.">
        <title>A new type of DNA phosphorothioation-based antiviral system in archaea.</title>
        <authorList>
            <person name="Xiong L."/>
            <person name="Liu S."/>
            <person name="Chen S."/>
            <person name="Xiao Y."/>
            <person name="Zhu B."/>
            <person name="Gao Y."/>
            <person name="Zhang Y."/>
            <person name="Chen B."/>
            <person name="Luo J."/>
            <person name="Deng Z."/>
            <person name="Chen X."/>
            <person name="Wang L."/>
            <person name="Chen S."/>
        </authorList>
    </citation>
    <scope>NUCLEOTIDE SEQUENCE [LARGE SCALE GENOMIC DNA]</scope>
    <source>
        <strain evidence="3 4">JCM 10635</strain>
        <plasmid evidence="3 4">unnamed1</plasmid>
    </source>
</reference>
<dbReference type="GO" id="GO:0005886">
    <property type="term" value="C:plasma membrane"/>
    <property type="evidence" value="ECO:0007669"/>
    <property type="project" value="TreeGrafter"/>
</dbReference>
<dbReference type="InterPro" id="IPR005097">
    <property type="entry name" value="Sacchrp_dh_NADP-bd"/>
</dbReference>
<dbReference type="PANTHER" id="PTHR12286">
    <property type="entry name" value="SACCHAROPINE DEHYDROGENASE-LIKE OXIDOREDUCTASE"/>
    <property type="match status" value="1"/>
</dbReference>
<dbReference type="AlphaFoldDB" id="A0A4D6HRE3"/>
<evidence type="ECO:0000256" key="1">
    <source>
        <dbReference type="SAM" id="MobiDB-lite"/>
    </source>
</evidence>
<sequence>MSNTDRTYDLVVWGATGVAGRLVAEYLTEQYTSDDLSLALGGRDETRLRELEAALVAQRSGWEELPVVIGDATDPKSLRAIAEDTRVVCTTVGPYTKYGTPLVEACISAGTDYCDLTGEVNWVREMIDRYHDDAVDAGARIVHSCGFDSIPADLGTKLVQSFAIDEFGTPCDLVRIYLEDGRGGVSGGTASSVVEVFRAASTDPVARQTLRNPYSLAPPGERDGVDPGAQSLPRKDPLRGEWTGPSPMAVMNERVVRRSNALLEYPWGREFECTEVVPVGSGPVGMMGASAVSAGLGLATGVLAFGPTRDALRRFAFPDPGEGPTREEIENGYFTIRVLGRGTATDGPFVVESRISADWDPGYGATARMLGEAAMCLVREETDSPLEGGILTPAAAIGDPLADGLRRAGLVVEVGEWDSNQGGIR</sequence>
<accession>A0A4D6HRE3</accession>
<name>A0A4D6HRE3_9EURY</name>
<dbReference type="SUPFAM" id="SSF51735">
    <property type="entry name" value="NAD(P)-binding Rossmann-fold domains"/>
    <property type="match status" value="1"/>
</dbReference>
<dbReference type="Proteomes" id="UP000296822">
    <property type="component" value="Plasmid unnamed1"/>
</dbReference>
<dbReference type="RefSeq" id="WP_006067026.1">
    <property type="nucleotide sequence ID" value="NZ_CP031306.1"/>
</dbReference>
<dbReference type="EMBL" id="CP031306">
    <property type="protein sequence ID" value="QCC56330.1"/>
    <property type="molecule type" value="Genomic_DNA"/>
</dbReference>
<evidence type="ECO:0000259" key="2">
    <source>
        <dbReference type="Pfam" id="PF03435"/>
    </source>
</evidence>
<dbReference type="Gene3D" id="3.40.50.720">
    <property type="entry name" value="NAD(P)-binding Rossmann-like Domain"/>
    <property type="match status" value="1"/>
</dbReference>
<feature type="region of interest" description="Disordered" evidence="1">
    <location>
        <begin position="211"/>
        <end position="246"/>
    </location>
</feature>
<evidence type="ECO:0000313" key="4">
    <source>
        <dbReference type="Proteomes" id="UP000296822"/>
    </source>
</evidence>
<geneLocation type="plasmid" evidence="3">
    <name>unnamed1</name>
</geneLocation>
<keyword evidence="3" id="KW-0614">Plasmid</keyword>
<dbReference type="InterPro" id="IPR036291">
    <property type="entry name" value="NAD(P)-bd_dom_sf"/>
</dbReference>